<feature type="transmembrane region" description="Helical" evidence="2">
    <location>
        <begin position="69"/>
        <end position="90"/>
    </location>
</feature>
<evidence type="ECO:0000256" key="2">
    <source>
        <dbReference type="SAM" id="Phobius"/>
    </source>
</evidence>
<dbReference type="Proteomes" id="UP000306631">
    <property type="component" value="Unassembled WGS sequence"/>
</dbReference>
<dbReference type="Pfam" id="PF11745">
    <property type="entry name" value="DUF3304"/>
    <property type="match status" value="1"/>
</dbReference>
<gene>
    <name evidence="3" type="ORF">E5352_18965</name>
</gene>
<evidence type="ECO:0000313" key="4">
    <source>
        <dbReference type="Proteomes" id="UP000306631"/>
    </source>
</evidence>
<evidence type="ECO:0000256" key="1">
    <source>
        <dbReference type="SAM" id="MobiDB-lite"/>
    </source>
</evidence>
<accession>A0A4S2CRF0</accession>
<sequence length="421" mass="46080">MALNVLRQRHLPRRLAMTHDAGPDRPGGAGNGNLRALLWFVVDGVVTVLFTAALWQASYAKGDDGMGPSWFVVVMPPMLLLFVNGFRRVVCNYHRMTFQGVPLVQCVVALWVAVMFYLLAWSVDSTGWGATIVPIFVYVAAYPLAVCTGLLYALLDALLRRAVRMTPVIAVEASDDPHASVAQRVSSSMTAGPSFQRYSLTRRARRRDSIQHIPAQQETDLHAHASGEPGSSAEKTTSASQSNGRGASLQGYLWTGVVLLLIAATAMYDRPSTVAVDDKVASRRFSTSLTSMDYEPTDTFVQPVYVDGGGGDSAGTGGSTVLSAFALPVRWHPGLTVRVKWRRCNAFYADRPQTEEQACRWVEKDVPVHPYTDVGSTIVHLFADDQVLVIPGMLGPRHEDYPGAPPPYKNFYKKRGIGHDE</sequence>
<evidence type="ECO:0000313" key="3">
    <source>
        <dbReference type="EMBL" id="TGY31338.1"/>
    </source>
</evidence>
<dbReference type="OrthoDB" id="6880847at2"/>
<feature type="transmembrane region" description="Helical" evidence="2">
    <location>
        <begin position="36"/>
        <end position="57"/>
    </location>
</feature>
<organism evidence="3 4">
    <name type="scientific">Stenotrophomonas maltophilia</name>
    <name type="common">Pseudomonas maltophilia</name>
    <name type="synonym">Xanthomonas maltophilia</name>
    <dbReference type="NCBI Taxonomy" id="40324"/>
    <lineage>
        <taxon>Bacteria</taxon>
        <taxon>Pseudomonadati</taxon>
        <taxon>Pseudomonadota</taxon>
        <taxon>Gammaproteobacteria</taxon>
        <taxon>Lysobacterales</taxon>
        <taxon>Lysobacteraceae</taxon>
        <taxon>Stenotrophomonas</taxon>
        <taxon>Stenotrophomonas maltophilia group</taxon>
    </lineage>
</organism>
<comment type="caution">
    <text evidence="3">The sequence shown here is derived from an EMBL/GenBank/DDBJ whole genome shotgun (WGS) entry which is preliminary data.</text>
</comment>
<dbReference type="AlphaFoldDB" id="A0A4S2CRF0"/>
<keyword evidence="2" id="KW-1133">Transmembrane helix</keyword>
<dbReference type="InterPro" id="IPR021733">
    <property type="entry name" value="DUF3304"/>
</dbReference>
<keyword evidence="2" id="KW-0812">Transmembrane</keyword>
<keyword evidence="2" id="KW-0472">Membrane</keyword>
<feature type="region of interest" description="Disordered" evidence="1">
    <location>
        <begin position="213"/>
        <end position="245"/>
    </location>
</feature>
<feature type="transmembrane region" description="Helical" evidence="2">
    <location>
        <begin position="135"/>
        <end position="155"/>
    </location>
</feature>
<reference evidence="3 4" key="1">
    <citation type="submission" date="2019-04" db="EMBL/GenBank/DDBJ databases">
        <title>Microbes associate with the intestines of laboratory mice.</title>
        <authorList>
            <person name="Navarre W."/>
            <person name="Wong E."/>
            <person name="Huang K."/>
            <person name="Tropini C."/>
            <person name="Ng K."/>
            <person name="Yu B."/>
        </authorList>
    </citation>
    <scope>NUCLEOTIDE SEQUENCE [LARGE SCALE GENOMIC DNA]</scope>
    <source>
        <strain evidence="3 4">NM62_B4-13</strain>
    </source>
</reference>
<feature type="transmembrane region" description="Helical" evidence="2">
    <location>
        <begin position="102"/>
        <end position="123"/>
    </location>
</feature>
<name>A0A4S2CRF0_STEMA</name>
<feature type="compositionally biased region" description="Polar residues" evidence="1">
    <location>
        <begin position="233"/>
        <end position="245"/>
    </location>
</feature>
<feature type="transmembrane region" description="Helical" evidence="2">
    <location>
        <begin position="251"/>
        <end position="268"/>
    </location>
</feature>
<dbReference type="EMBL" id="SRYW01000028">
    <property type="protein sequence ID" value="TGY31338.1"/>
    <property type="molecule type" value="Genomic_DNA"/>
</dbReference>
<proteinExistence type="predicted"/>
<protein>
    <submittedName>
        <fullName evidence="3">DUF3304 domain-containing protein</fullName>
    </submittedName>
</protein>